<reference evidence="1" key="1">
    <citation type="submission" date="2018-11" db="EMBL/GenBank/DDBJ databases">
        <authorList>
            <consortium name="Pathogen Informatics"/>
        </authorList>
    </citation>
    <scope>NUCLEOTIDE SEQUENCE</scope>
</reference>
<evidence type="ECO:0000313" key="2">
    <source>
        <dbReference type="Proteomes" id="UP000784294"/>
    </source>
</evidence>
<keyword evidence="2" id="KW-1185">Reference proteome</keyword>
<name>A0A448WPY2_9PLAT</name>
<accession>A0A448WPY2</accession>
<dbReference type="EMBL" id="CAAALY010031697">
    <property type="protein sequence ID" value="VEL17238.1"/>
    <property type="molecule type" value="Genomic_DNA"/>
</dbReference>
<organism evidence="1 2">
    <name type="scientific">Protopolystoma xenopodis</name>
    <dbReference type="NCBI Taxonomy" id="117903"/>
    <lineage>
        <taxon>Eukaryota</taxon>
        <taxon>Metazoa</taxon>
        <taxon>Spiralia</taxon>
        <taxon>Lophotrochozoa</taxon>
        <taxon>Platyhelminthes</taxon>
        <taxon>Monogenea</taxon>
        <taxon>Polyopisthocotylea</taxon>
        <taxon>Polystomatidea</taxon>
        <taxon>Polystomatidae</taxon>
        <taxon>Protopolystoma</taxon>
    </lineage>
</organism>
<dbReference type="Proteomes" id="UP000784294">
    <property type="component" value="Unassembled WGS sequence"/>
</dbReference>
<proteinExistence type="predicted"/>
<gene>
    <name evidence="1" type="ORF">PXEA_LOCUS10678</name>
</gene>
<evidence type="ECO:0000313" key="1">
    <source>
        <dbReference type="EMBL" id="VEL17238.1"/>
    </source>
</evidence>
<comment type="caution">
    <text evidence="1">The sequence shown here is derived from an EMBL/GenBank/DDBJ whole genome shotgun (WGS) entry which is preliminary data.</text>
</comment>
<dbReference type="AlphaFoldDB" id="A0A448WPY2"/>
<sequence length="69" mass="8049">MNQEWMMRTMTKTMRTLNHQMNLRLVSLLKNMTARYPLQPLQVVVNTVVRAKTREAMMSQLLTVVGLLS</sequence>
<protein>
    <submittedName>
        <fullName evidence="1">Uncharacterized protein</fullName>
    </submittedName>
</protein>